<evidence type="ECO:0008006" key="3">
    <source>
        <dbReference type="Google" id="ProtNLM"/>
    </source>
</evidence>
<name>A0ABV1HLX1_9FIRM</name>
<evidence type="ECO:0000313" key="2">
    <source>
        <dbReference type="Proteomes" id="UP001437460"/>
    </source>
</evidence>
<dbReference type="EMBL" id="JBBMFJ010000017">
    <property type="protein sequence ID" value="MEQ2563316.1"/>
    <property type="molecule type" value="Genomic_DNA"/>
</dbReference>
<keyword evidence="2" id="KW-1185">Reference proteome</keyword>
<comment type="caution">
    <text evidence="1">The sequence shown here is derived from an EMBL/GenBank/DDBJ whole genome shotgun (WGS) entry which is preliminary data.</text>
</comment>
<dbReference type="SUPFAM" id="SSF56784">
    <property type="entry name" value="HAD-like"/>
    <property type="match status" value="1"/>
</dbReference>
<dbReference type="InterPro" id="IPR036412">
    <property type="entry name" value="HAD-like_sf"/>
</dbReference>
<dbReference type="Gene3D" id="3.40.50.1000">
    <property type="entry name" value="HAD superfamily/HAD-like"/>
    <property type="match status" value="1"/>
</dbReference>
<dbReference type="RefSeq" id="WP_349229476.1">
    <property type="nucleotide sequence ID" value="NZ_JBBMFJ010000017.1"/>
</dbReference>
<dbReference type="InterPro" id="IPR023214">
    <property type="entry name" value="HAD_sf"/>
</dbReference>
<evidence type="ECO:0000313" key="1">
    <source>
        <dbReference type="EMBL" id="MEQ2563316.1"/>
    </source>
</evidence>
<reference evidence="1 2" key="1">
    <citation type="submission" date="2024-03" db="EMBL/GenBank/DDBJ databases">
        <title>Human intestinal bacterial collection.</title>
        <authorList>
            <person name="Pauvert C."/>
            <person name="Hitch T.C.A."/>
            <person name="Clavel T."/>
        </authorList>
    </citation>
    <scope>NUCLEOTIDE SEQUENCE [LARGE SCALE GENOMIC DNA]</scope>
    <source>
        <strain evidence="1 2">CLA-AP-H27</strain>
    </source>
</reference>
<gene>
    <name evidence="1" type="ORF">WMO41_09135</name>
</gene>
<sequence>MQKKMILKSNMRVYFDMDGTIAKWRDVPVEESRKPGYYTDLEPETELLDFLGAALEADENMNILSSYYTDTRALLEKKKWLDKYLPGISSSHCLFVPYGKNKAEFVETMLHRKLGKMDILVDDHTPNLKRWETAGGTGIKWLNGINGKNGRFEGIRVGSVEELKVAFDKIADRKAVG</sequence>
<dbReference type="Proteomes" id="UP001437460">
    <property type="component" value="Unassembled WGS sequence"/>
</dbReference>
<organism evidence="1 2">
    <name type="scientific">Ventrimonas faecis</name>
    <dbReference type="NCBI Taxonomy" id="3133170"/>
    <lineage>
        <taxon>Bacteria</taxon>
        <taxon>Bacillati</taxon>
        <taxon>Bacillota</taxon>
        <taxon>Clostridia</taxon>
        <taxon>Lachnospirales</taxon>
        <taxon>Lachnospiraceae</taxon>
        <taxon>Ventrimonas</taxon>
    </lineage>
</organism>
<protein>
    <recommendedName>
        <fullName evidence="3">5' nucleotidase, deoxy (Pyrimidine), type C protein (NT5C)</fullName>
    </recommendedName>
</protein>
<accession>A0ABV1HLX1</accession>
<proteinExistence type="predicted"/>